<reference evidence="13" key="3">
    <citation type="submission" date="2021-05" db="UniProtKB">
        <authorList>
            <consortium name="EnsemblPlants"/>
        </authorList>
    </citation>
    <scope>IDENTIFICATION</scope>
    <source>
        <strain evidence="13">cv. B73</strain>
    </source>
</reference>
<evidence type="ECO:0000313" key="14">
    <source>
        <dbReference type="Proteomes" id="UP000007305"/>
    </source>
</evidence>
<reference evidence="13" key="2">
    <citation type="submission" date="2019-07" db="EMBL/GenBank/DDBJ databases">
        <authorList>
            <person name="Seetharam A."/>
            <person name="Woodhouse M."/>
            <person name="Cannon E."/>
        </authorList>
    </citation>
    <scope>NUCLEOTIDE SEQUENCE [LARGE SCALE GENOMIC DNA]</scope>
    <source>
        <strain evidence="13">cv. B73</strain>
    </source>
</reference>
<keyword evidence="4" id="KW-0808">Transferase</keyword>
<evidence type="ECO:0000256" key="11">
    <source>
        <dbReference type="ARBA" id="ARBA00074121"/>
    </source>
</evidence>
<evidence type="ECO:0000259" key="12">
    <source>
        <dbReference type="Pfam" id="PF00155"/>
    </source>
</evidence>
<dbReference type="GO" id="GO:0004021">
    <property type="term" value="F:L-alanine:2-oxoglutarate aminotransferase activity"/>
    <property type="evidence" value="ECO:0000318"/>
    <property type="project" value="GO_Central"/>
</dbReference>
<comment type="subunit">
    <text evidence="2">Homodimer.</text>
</comment>
<feature type="domain" description="Aminotransferase class I/classII large" evidence="12">
    <location>
        <begin position="106"/>
        <end position="445"/>
    </location>
</feature>
<accession>A0A804PBL4</accession>
<sequence length="496" mass="54077">MTPCALTVDSLNPKVLALADHLGDNAIARRAQCIQNEIEAEPESHPFREIIDCSLSNPQSMGQRPNKFFREVLALCDYPHLLEQSGTNSLFSSGAIARAREILDLFPGRATGGYSHSQGTEGLRDIIAAGIAARDNFPCNADDIFLTDGAAPPVHMMMHLLIRDKKDGILCPVPSHSLYTSAMLLQGATLVPYFLDESRGWGVSMSDLKKQLDSARSMGVFVRGLVVINPGNPTGHVLVEENQREIVDFCRNEDLVLLADEVYQENIYADEKGFHSFKKIARSMGYGEGDISLVSFHSVSNGYYGECGRRGGYMEVTGFNSDVKKQVYKVVSLSSCSNISGQILMSLVMNPPQVGDESYASYQAERDGVLSSFARCAEAMVRSFNGLEGVTCSEAEGAVFVFPSVRLPKKAVAAAEASNTQPDAFYALRLLETTGIVVVPGSVFGQVSAVTEPKFSVAFCFFSGALIRCSSATFFSRCMERGISDARSCHTKRRRR</sequence>
<dbReference type="Gene3D" id="1.10.287.1970">
    <property type="match status" value="1"/>
</dbReference>
<dbReference type="PANTHER" id="PTHR11751">
    <property type="entry name" value="ALANINE AMINOTRANSFERASE"/>
    <property type="match status" value="1"/>
</dbReference>
<comment type="similarity">
    <text evidence="8">Belongs to the class-I pyridoxal-phosphate-dependent aminotransferase family. Alanine aminotransferase subfamily.</text>
</comment>
<dbReference type="EnsemblPlants" id="Zm00001eb223670_T002">
    <property type="protein sequence ID" value="Zm00001eb223670_P002"/>
    <property type="gene ID" value="Zm00001eb223670"/>
</dbReference>
<comment type="pathway">
    <text evidence="6">Amino-acid degradation; L-alanine degradation via transaminase pathway; pyruvate from L-alanine: step 1/1.</text>
</comment>
<comment type="pathway">
    <text evidence="7">Photosynthesis; C4 acid pathway.</text>
</comment>
<evidence type="ECO:0000256" key="8">
    <source>
        <dbReference type="ARBA" id="ARBA00025785"/>
    </source>
</evidence>
<evidence type="ECO:0000256" key="9">
    <source>
        <dbReference type="ARBA" id="ARBA00026106"/>
    </source>
</evidence>
<dbReference type="Gene3D" id="3.40.640.10">
    <property type="entry name" value="Type I PLP-dependent aspartate aminotransferase-like (Major domain)"/>
    <property type="match status" value="1"/>
</dbReference>
<dbReference type="OrthoDB" id="1732682at2759"/>
<dbReference type="PANTHER" id="PTHR11751:SF409">
    <property type="entry name" value="ALANINE TRANSAMINASE"/>
    <property type="match status" value="1"/>
</dbReference>
<dbReference type="Gene3D" id="3.90.1150.10">
    <property type="entry name" value="Aspartate Aminotransferase, domain 1"/>
    <property type="match status" value="1"/>
</dbReference>
<dbReference type="FunFam" id="3.90.1150.10:FF:000151">
    <property type="entry name" value="Alanine aminotransferase 2"/>
    <property type="match status" value="1"/>
</dbReference>
<protein>
    <recommendedName>
        <fullName evidence="11">Alanine aminotransferase 2</fullName>
        <ecNumber evidence="9">2.6.1.2</ecNumber>
    </recommendedName>
</protein>
<dbReference type="InterPro" id="IPR015422">
    <property type="entry name" value="PyrdxlP-dep_Trfase_small"/>
</dbReference>
<comment type="function">
    <text evidence="10">Transfer of C3 units between the cytosol of mesophyll and bundle sheath cells to maintain a nitrogen-carbon balance in the C4-dicarboxylic pathway.</text>
</comment>
<proteinExistence type="evidence at protein level"/>
<dbReference type="AlphaFoldDB" id="A0A804PBL4"/>
<evidence type="ECO:0000256" key="6">
    <source>
        <dbReference type="ARBA" id="ARBA00025708"/>
    </source>
</evidence>
<keyword evidence="14" id="KW-1185">Reference proteome</keyword>
<dbReference type="Pfam" id="PF00155">
    <property type="entry name" value="Aminotran_1_2"/>
    <property type="match status" value="1"/>
</dbReference>
<evidence type="ECO:0000256" key="10">
    <source>
        <dbReference type="ARBA" id="ARBA00059319"/>
    </source>
</evidence>
<organism evidence="13 14">
    <name type="scientific">Zea mays</name>
    <name type="common">Maize</name>
    <dbReference type="NCBI Taxonomy" id="4577"/>
    <lineage>
        <taxon>Eukaryota</taxon>
        <taxon>Viridiplantae</taxon>
        <taxon>Streptophyta</taxon>
        <taxon>Embryophyta</taxon>
        <taxon>Tracheophyta</taxon>
        <taxon>Spermatophyta</taxon>
        <taxon>Magnoliopsida</taxon>
        <taxon>Liliopsida</taxon>
        <taxon>Poales</taxon>
        <taxon>Poaceae</taxon>
        <taxon>PACMAD clade</taxon>
        <taxon>Panicoideae</taxon>
        <taxon>Andropogonodae</taxon>
        <taxon>Andropogoneae</taxon>
        <taxon>Tripsacinae</taxon>
        <taxon>Zea</taxon>
    </lineage>
</organism>
<dbReference type="InterPro" id="IPR045088">
    <property type="entry name" value="ALAT1/2-like"/>
</dbReference>
<dbReference type="InterPro" id="IPR015424">
    <property type="entry name" value="PyrdxlP-dep_Trfase"/>
</dbReference>
<evidence type="ECO:0000256" key="4">
    <source>
        <dbReference type="ARBA" id="ARBA00022679"/>
    </source>
</evidence>
<dbReference type="FunFam" id="3.40.640.10:FF:000012">
    <property type="entry name" value="alanine aminotransferase 2"/>
    <property type="match status" value="1"/>
</dbReference>
<keyword evidence="3" id="KW-0032">Aminotransferase</keyword>
<evidence type="ECO:0000256" key="5">
    <source>
        <dbReference type="ARBA" id="ARBA00022898"/>
    </source>
</evidence>
<evidence type="ECO:0000256" key="3">
    <source>
        <dbReference type="ARBA" id="ARBA00022576"/>
    </source>
</evidence>
<dbReference type="CDD" id="cd00609">
    <property type="entry name" value="AAT_like"/>
    <property type="match status" value="1"/>
</dbReference>
<dbReference type="UniPathway" id="UPA00322"/>
<evidence type="ECO:0000256" key="2">
    <source>
        <dbReference type="ARBA" id="ARBA00011738"/>
    </source>
</evidence>
<dbReference type="InterPro" id="IPR015421">
    <property type="entry name" value="PyrdxlP-dep_Trfase_major"/>
</dbReference>
<gene>
    <name evidence="13" type="primary">LOC100216685</name>
</gene>
<evidence type="ECO:0007829" key="15">
    <source>
        <dbReference type="PeptideAtlas" id="A0A804PBL4"/>
    </source>
</evidence>
<keyword evidence="5" id="KW-0663">Pyridoxal phosphate</keyword>
<dbReference type="FunFam" id="1.10.287.1970:FF:000001">
    <property type="entry name" value="Alanine aminotransferase 2"/>
    <property type="match status" value="1"/>
</dbReference>
<dbReference type="UniPathway" id="UPA00528">
    <property type="reaction ID" value="UER00586"/>
</dbReference>
<dbReference type="GO" id="GO:0042853">
    <property type="term" value="P:L-alanine catabolic process"/>
    <property type="evidence" value="ECO:0007669"/>
    <property type="project" value="UniProtKB-UniPathway"/>
</dbReference>
<comment type="cofactor">
    <cofactor evidence="1">
        <name>pyridoxal 5'-phosphate</name>
        <dbReference type="ChEBI" id="CHEBI:597326"/>
    </cofactor>
</comment>
<evidence type="ECO:0000313" key="13">
    <source>
        <dbReference type="EnsemblPlants" id="Zm00001eb223670_P002"/>
    </source>
</evidence>
<evidence type="ECO:0000256" key="1">
    <source>
        <dbReference type="ARBA" id="ARBA00001933"/>
    </source>
</evidence>
<dbReference type="Proteomes" id="UP000007305">
    <property type="component" value="Chromosome 5"/>
</dbReference>
<evidence type="ECO:0000256" key="7">
    <source>
        <dbReference type="ARBA" id="ARBA00025709"/>
    </source>
</evidence>
<reference evidence="14" key="1">
    <citation type="journal article" date="2009" name="Science">
        <title>The B73 maize genome: complexity, diversity, and dynamics.</title>
        <authorList>
            <person name="Schnable P.S."/>
            <person name="Ware D."/>
            <person name="Fulton R.S."/>
            <person name="Stein J.C."/>
            <person name="Wei F."/>
            <person name="Pasternak S."/>
            <person name="Liang C."/>
            <person name="Zhang J."/>
            <person name="Fulton L."/>
            <person name="Graves T.A."/>
            <person name="Minx P."/>
            <person name="Reily A.D."/>
            <person name="Courtney L."/>
            <person name="Kruchowski S.S."/>
            <person name="Tomlinson C."/>
            <person name="Strong C."/>
            <person name="Delehaunty K."/>
            <person name="Fronick C."/>
            <person name="Courtney B."/>
            <person name="Rock S.M."/>
            <person name="Belter E."/>
            <person name="Du F."/>
            <person name="Kim K."/>
            <person name="Abbott R.M."/>
            <person name="Cotton M."/>
            <person name="Levy A."/>
            <person name="Marchetto P."/>
            <person name="Ochoa K."/>
            <person name="Jackson S.M."/>
            <person name="Gillam B."/>
            <person name="Chen W."/>
            <person name="Yan L."/>
            <person name="Higginbotham J."/>
            <person name="Cardenas M."/>
            <person name="Waligorski J."/>
            <person name="Applebaum E."/>
            <person name="Phelps L."/>
            <person name="Falcone J."/>
            <person name="Kanchi K."/>
            <person name="Thane T."/>
            <person name="Scimone A."/>
            <person name="Thane N."/>
            <person name="Henke J."/>
            <person name="Wang T."/>
            <person name="Ruppert J."/>
            <person name="Shah N."/>
            <person name="Rotter K."/>
            <person name="Hodges J."/>
            <person name="Ingenthron E."/>
            <person name="Cordes M."/>
            <person name="Kohlberg S."/>
            <person name="Sgro J."/>
            <person name="Delgado B."/>
            <person name="Mead K."/>
            <person name="Chinwalla A."/>
            <person name="Leonard S."/>
            <person name="Crouse K."/>
            <person name="Collura K."/>
            <person name="Kudrna D."/>
            <person name="Currie J."/>
            <person name="He R."/>
            <person name="Angelova A."/>
            <person name="Rajasekar S."/>
            <person name="Mueller T."/>
            <person name="Lomeli R."/>
            <person name="Scara G."/>
            <person name="Ko A."/>
            <person name="Delaney K."/>
            <person name="Wissotski M."/>
            <person name="Lopez G."/>
            <person name="Campos D."/>
            <person name="Braidotti M."/>
            <person name="Ashley E."/>
            <person name="Golser W."/>
            <person name="Kim H."/>
            <person name="Lee S."/>
            <person name="Lin J."/>
            <person name="Dujmic Z."/>
            <person name="Kim W."/>
            <person name="Talag J."/>
            <person name="Zuccolo A."/>
            <person name="Fan C."/>
            <person name="Sebastian A."/>
            <person name="Kramer M."/>
            <person name="Spiegel L."/>
            <person name="Nascimento L."/>
            <person name="Zutavern T."/>
            <person name="Miller B."/>
            <person name="Ambroise C."/>
            <person name="Muller S."/>
            <person name="Spooner W."/>
            <person name="Narechania A."/>
            <person name="Ren L."/>
            <person name="Wei S."/>
            <person name="Kumari S."/>
            <person name="Faga B."/>
            <person name="Levy M.J."/>
            <person name="McMahan L."/>
            <person name="Van Buren P."/>
            <person name="Vaughn M.W."/>
            <person name="Ying K."/>
            <person name="Yeh C.-T."/>
            <person name="Emrich S.J."/>
            <person name="Jia Y."/>
            <person name="Kalyanaraman A."/>
            <person name="Hsia A.-P."/>
            <person name="Barbazuk W.B."/>
            <person name="Baucom R.S."/>
            <person name="Brutnell T.P."/>
            <person name="Carpita N.C."/>
            <person name="Chaparro C."/>
            <person name="Chia J.-M."/>
            <person name="Deragon J.-M."/>
            <person name="Estill J.C."/>
            <person name="Fu Y."/>
            <person name="Jeddeloh J.A."/>
            <person name="Han Y."/>
            <person name="Lee H."/>
            <person name="Li P."/>
            <person name="Lisch D.R."/>
            <person name="Liu S."/>
            <person name="Liu Z."/>
            <person name="Nagel D.H."/>
            <person name="McCann M.C."/>
            <person name="SanMiguel P."/>
            <person name="Myers A.M."/>
            <person name="Nettleton D."/>
            <person name="Nguyen J."/>
            <person name="Penning B.W."/>
            <person name="Ponnala L."/>
            <person name="Schneider K.L."/>
            <person name="Schwartz D.C."/>
            <person name="Sharma A."/>
            <person name="Soderlund C."/>
            <person name="Springer N.M."/>
            <person name="Sun Q."/>
            <person name="Wang H."/>
            <person name="Waterman M."/>
            <person name="Westerman R."/>
            <person name="Wolfgruber T.K."/>
            <person name="Yang L."/>
            <person name="Yu Y."/>
            <person name="Zhang L."/>
            <person name="Zhou S."/>
            <person name="Zhu Q."/>
            <person name="Bennetzen J.L."/>
            <person name="Dawe R.K."/>
            <person name="Jiang J."/>
            <person name="Jiang N."/>
            <person name="Presting G.G."/>
            <person name="Wessler S.R."/>
            <person name="Aluru S."/>
            <person name="Martienssen R.A."/>
            <person name="Clifton S.W."/>
            <person name="McCombie W.R."/>
            <person name="Wing R.A."/>
            <person name="Wilson R.K."/>
        </authorList>
    </citation>
    <scope>NUCLEOTIDE SEQUENCE [LARGE SCALE GENOMIC DNA]</scope>
    <source>
        <strain evidence="14">cv. B73</strain>
    </source>
</reference>
<dbReference type="SUPFAM" id="SSF53383">
    <property type="entry name" value="PLP-dependent transferases"/>
    <property type="match status" value="1"/>
</dbReference>
<dbReference type="GO" id="GO:0030170">
    <property type="term" value="F:pyridoxal phosphate binding"/>
    <property type="evidence" value="ECO:0007669"/>
    <property type="project" value="InterPro"/>
</dbReference>
<dbReference type="EC" id="2.6.1.2" evidence="9"/>
<dbReference type="Gramene" id="Zm00001eb223670_T002">
    <property type="protein sequence ID" value="Zm00001eb223670_P002"/>
    <property type="gene ID" value="Zm00001eb223670"/>
</dbReference>
<dbReference type="InterPro" id="IPR004839">
    <property type="entry name" value="Aminotransferase_I/II_large"/>
</dbReference>
<name>A0A804PBL4_MAIZE</name>
<keyword evidence="15" id="KW-1267">Proteomics identification</keyword>